<keyword evidence="2" id="KW-1185">Reference proteome</keyword>
<organism evidence="1 2">
    <name type="scientific">Shewanella submarina</name>
    <dbReference type="NCBI Taxonomy" id="2016376"/>
    <lineage>
        <taxon>Bacteria</taxon>
        <taxon>Pseudomonadati</taxon>
        <taxon>Pseudomonadota</taxon>
        <taxon>Gammaproteobacteria</taxon>
        <taxon>Alteromonadales</taxon>
        <taxon>Shewanellaceae</taxon>
        <taxon>Shewanella</taxon>
    </lineage>
</organism>
<comment type="caution">
    <text evidence="1">The sequence shown here is derived from an EMBL/GenBank/DDBJ whole genome shotgun (WGS) entry which is preliminary data.</text>
</comment>
<dbReference type="RefSeq" id="WP_380711946.1">
    <property type="nucleotide sequence ID" value="NZ_JAKILF010000003.1"/>
</dbReference>
<name>A0ABV7GAV5_9GAMM</name>
<gene>
    <name evidence="1" type="ORF">ACFOE0_10670</name>
</gene>
<evidence type="ECO:0000313" key="2">
    <source>
        <dbReference type="Proteomes" id="UP001595621"/>
    </source>
</evidence>
<reference evidence="2" key="1">
    <citation type="journal article" date="2019" name="Int. J. Syst. Evol. Microbiol.">
        <title>The Global Catalogue of Microorganisms (GCM) 10K type strain sequencing project: providing services to taxonomists for standard genome sequencing and annotation.</title>
        <authorList>
            <consortium name="The Broad Institute Genomics Platform"/>
            <consortium name="The Broad Institute Genome Sequencing Center for Infectious Disease"/>
            <person name="Wu L."/>
            <person name="Ma J."/>
        </authorList>
    </citation>
    <scope>NUCLEOTIDE SEQUENCE [LARGE SCALE GENOMIC DNA]</scope>
    <source>
        <strain evidence="2">KCTC 52277</strain>
    </source>
</reference>
<proteinExistence type="predicted"/>
<dbReference type="EMBL" id="JBHRTD010000012">
    <property type="protein sequence ID" value="MFC3138648.1"/>
    <property type="molecule type" value="Genomic_DNA"/>
</dbReference>
<sequence length="110" mass="12390">MAQHLTRRCTRPIPTGTAGDDAAREMIRIWLAHDSLNVSLHLGMWEDAEDCDIDERDAWGELLADTVQHIANGMHQSHGWDKEQTIARITRSLIKHSKCPTGTITGNYVE</sequence>
<dbReference type="Proteomes" id="UP001595621">
    <property type="component" value="Unassembled WGS sequence"/>
</dbReference>
<evidence type="ECO:0000313" key="1">
    <source>
        <dbReference type="EMBL" id="MFC3138648.1"/>
    </source>
</evidence>
<accession>A0ABV7GAV5</accession>
<dbReference type="Gene3D" id="3.30.2370.10">
    <property type="entry name" value="putative pyruvate dehydrogenase"/>
    <property type="match status" value="1"/>
</dbReference>
<dbReference type="InterPro" id="IPR031796">
    <property type="entry name" value="DUF5076"/>
</dbReference>
<protein>
    <submittedName>
        <fullName evidence="1">DUF5076 domain-containing protein</fullName>
    </submittedName>
</protein>
<dbReference type="Pfam" id="PF16826">
    <property type="entry name" value="DUF5076"/>
    <property type="match status" value="1"/>
</dbReference>